<feature type="compositionally biased region" description="Low complexity" evidence="1">
    <location>
        <begin position="167"/>
        <end position="215"/>
    </location>
</feature>
<evidence type="ECO:0000313" key="4">
    <source>
        <dbReference type="EMBL" id="MBS2963278.1"/>
    </source>
</evidence>
<feature type="domain" description="Peptidoglycan binding-like" evidence="3">
    <location>
        <begin position="229"/>
        <end position="286"/>
    </location>
</feature>
<proteinExistence type="predicted"/>
<keyword evidence="2" id="KW-1133">Transmembrane helix</keyword>
<accession>A0A8J8BBM6</accession>
<keyword evidence="2" id="KW-0812">Transmembrane</keyword>
<evidence type="ECO:0000256" key="1">
    <source>
        <dbReference type="SAM" id="MobiDB-lite"/>
    </source>
</evidence>
<gene>
    <name evidence="4" type="ORF">KGA66_09495</name>
</gene>
<dbReference type="Gene3D" id="1.10.101.10">
    <property type="entry name" value="PGBD-like superfamily/PGBD"/>
    <property type="match status" value="2"/>
</dbReference>
<keyword evidence="5" id="KW-1185">Reference proteome</keyword>
<evidence type="ECO:0000256" key="2">
    <source>
        <dbReference type="SAM" id="Phobius"/>
    </source>
</evidence>
<comment type="caution">
    <text evidence="4">The sequence shown here is derived from an EMBL/GenBank/DDBJ whole genome shotgun (WGS) entry which is preliminary data.</text>
</comment>
<dbReference type="InterPro" id="IPR036366">
    <property type="entry name" value="PGBDSf"/>
</dbReference>
<dbReference type="InterPro" id="IPR002477">
    <property type="entry name" value="Peptidoglycan-bd-like"/>
</dbReference>
<keyword evidence="2" id="KW-0472">Membrane</keyword>
<feature type="region of interest" description="Disordered" evidence="1">
    <location>
        <begin position="167"/>
        <end position="217"/>
    </location>
</feature>
<reference evidence="4" key="1">
    <citation type="submission" date="2021-04" db="EMBL/GenBank/DDBJ databases">
        <title>Genome based classification of Actinospica acidithermotolerans sp. nov., an actinobacterium isolated from an Indonesian hot spring.</title>
        <authorList>
            <person name="Kusuma A.B."/>
            <person name="Putra K.E."/>
            <person name="Nafisah S."/>
            <person name="Loh J."/>
            <person name="Nouioui I."/>
            <person name="Goodfellow M."/>
        </authorList>
    </citation>
    <scope>NUCLEOTIDE SEQUENCE</scope>
    <source>
        <strain evidence="4">DSM 45618</strain>
    </source>
</reference>
<evidence type="ECO:0000313" key="5">
    <source>
        <dbReference type="Proteomes" id="UP000677913"/>
    </source>
</evidence>
<dbReference type="RefSeq" id="WP_211466814.1">
    <property type="nucleotide sequence ID" value="NZ_JAGSXH010000023.1"/>
</dbReference>
<name>A0A8J8BBM6_9ACTN</name>
<dbReference type="Proteomes" id="UP000677913">
    <property type="component" value="Unassembled WGS sequence"/>
</dbReference>
<organism evidence="4 5">
    <name type="scientific">Actinocrinis puniceicyclus</name>
    <dbReference type="NCBI Taxonomy" id="977794"/>
    <lineage>
        <taxon>Bacteria</taxon>
        <taxon>Bacillati</taxon>
        <taxon>Actinomycetota</taxon>
        <taxon>Actinomycetes</taxon>
        <taxon>Catenulisporales</taxon>
        <taxon>Actinospicaceae</taxon>
        <taxon>Actinocrinis</taxon>
    </lineage>
</organism>
<feature type="transmembrane region" description="Helical" evidence="2">
    <location>
        <begin position="138"/>
        <end position="159"/>
    </location>
</feature>
<dbReference type="EMBL" id="JAGSXH010000023">
    <property type="protein sequence ID" value="MBS2963278.1"/>
    <property type="molecule type" value="Genomic_DNA"/>
</dbReference>
<feature type="domain" description="Peptidoglycan binding-like" evidence="3">
    <location>
        <begin position="301"/>
        <end position="356"/>
    </location>
</feature>
<protein>
    <submittedName>
        <fullName evidence="4">Peptidoglycan-binding protein</fullName>
    </submittedName>
</protein>
<sequence length="362" mass="37045">MSYCSSCGEPVEGRFCRMCGAPFEAVPAEAVAAAATQQVSFPAQAAGAHARPTESAFESLFRQPEGQINPHSLTQLIPPVDADYRMPPPGAQPVDPFGGTPERTTVLPAHPGRPLPPAGLRDSEDEVWDDEPGLRKPVLWGTVGAVVAASAVILGLLYIGSHNNGAAAAAGTSTSSPTSAVSAQSSVGSVDLAPGSAAASPSPSPSPSASASAQATGGTTLPLSLGSTGSYVRYVQSRLHQLGYYHGQITGQYDQVTAQAVVSFQARARVSADPSGTVGRPTLTALIAAGSQPNLHLGERSGDVRRLQQALNSAESAGLNISGRYDQSTFLAVASYQSRVGLQPTGSMNAQTWAALQSGTIV</sequence>
<dbReference type="AlphaFoldDB" id="A0A8J8BBM6"/>
<feature type="region of interest" description="Disordered" evidence="1">
    <location>
        <begin position="92"/>
        <end position="129"/>
    </location>
</feature>
<dbReference type="SUPFAM" id="SSF47090">
    <property type="entry name" value="PGBD-like"/>
    <property type="match status" value="2"/>
</dbReference>
<dbReference type="InterPro" id="IPR036365">
    <property type="entry name" value="PGBD-like_sf"/>
</dbReference>
<dbReference type="Pfam" id="PF01471">
    <property type="entry name" value="PG_binding_1"/>
    <property type="match status" value="2"/>
</dbReference>
<evidence type="ECO:0000259" key="3">
    <source>
        <dbReference type="Pfam" id="PF01471"/>
    </source>
</evidence>